<keyword evidence="2" id="KW-0238">DNA-binding</keyword>
<evidence type="ECO:0000313" key="5">
    <source>
        <dbReference type="EMBL" id="SOC15979.1"/>
    </source>
</evidence>
<sequence>MQKDKTSLPAASLPMRGNLKSAVAETLALRILDGTYQPGATLPTEADLLGSLGVSRTCLREALQILVGKGLITSRPKHGTSVRPEVHWNFLDDQMLAWRQKVVPQGQLLAELVAIREMVEPEAAALAAQNADAQTIAAMREALDAMGIADGNRTPATQDADVRFHRLLLAAGGNALLSGLGACIENALRASIRISSDPGVSDPIALGQHARVLDAVEAREPERAREEMRKLMALTRALLTRVKALD</sequence>
<dbReference type="SUPFAM" id="SSF46785">
    <property type="entry name" value="Winged helix' DNA-binding domain"/>
    <property type="match status" value="1"/>
</dbReference>
<keyword evidence="3" id="KW-0804">Transcription</keyword>
<keyword evidence="6" id="KW-1185">Reference proteome</keyword>
<dbReference type="CDD" id="cd07377">
    <property type="entry name" value="WHTH_GntR"/>
    <property type="match status" value="1"/>
</dbReference>
<dbReference type="Pfam" id="PF00392">
    <property type="entry name" value="GntR"/>
    <property type="match status" value="1"/>
</dbReference>
<name>A0A285T4E7_9HYPH</name>
<keyword evidence="1" id="KW-0805">Transcription regulation</keyword>
<feature type="domain" description="HTH gntR-type" evidence="4">
    <location>
        <begin position="17"/>
        <end position="85"/>
    </location>
</feature>
<dbReference type="InterPro" id="IPR036390">
    <property type="entry name" value="WH_DNA-bd_sf"/>
</dbReference>
<dbReference type="InterPro" id="IPR011711">
    <property type="entry name" value="GntR_C"/>
</dbReference>
<evidence type="ECO:0000259" key="4">
    <source>
        <dbReference type="PROSITE" id="PS50949"/>
    </source>
</evidence>
<organism evidence="5 6">
    <name type="scientific">Stappia indica</name>
    <dbReference type="NCBI Taxonomy" id="538381"/>
    <lineage>
        <taxon>Bacteria</taxon>
        <taxon>Pseudomonadati</taxon>
        <taxon>Pseudomonadota</taxon>
        <taxon>Alphaproteobacteria</taxon>
        <taxon>Hyphomicrobiales</taxon>
        <taxon>Stappiaceae</taxon>
        <taxon>Stappia</taxon>
    </lineage>
</organism>
<dbReference type="OrthoDB" id="9028214at2"/>
<dbReference type="GO" id="GO:0003677">
    <property type="term" value="F:DNA binding"/>
    <property type="evidence" value="ECO:0007669"/>
    <property type="project" value="UniProtKB-KW"/>
</dbReference>
<dbReference type="Pfam" id="PF07729">
    <property type="entry name" value="FCD"/>
    <property type="match status" value="1"/>
</dbReference>
<reference evidence="5 6" key="1">
    <citation type="submission" date="2017-08" db="EMBL/GenBank/DDBJ databases">
        <authorList>
            <person name="de Groot N.N."/>
        </authorList>
    </citation>
    <scope>NUCLEOTIDE SEQUENCE [LARGE SCALE GENOMIC DNA]</scope>
    <source>
        <strain evidence="5 6">USBA 352</strain>
    </source>
</reference>
<evidence type="ECO:0000256" key="2">
    <source>
        <dbReference type="ARBA" id="ARBA00023125"/>
    </source>
</evidence>
<dbReference type="Gene3D" id="1.10.10.10">
    <property type="entry name" value="Winged helix-like DNA-binding domain superfamily/Winged helix DNA-binding domain"/>
    <property type="match status" value="1"/>
</dbReference>
<dbReference type="Gene3D" id="1.20.120.530">
    <property type="entry name" value="GntR ligand-binding domain-like"/>
    <property type="match status" value="1"/>
</dbReference>
<accession>A0A285T4E7</accession>
<dbReference type="AlphaFoldDB" id="A0A285T4E7"/>
<dbReference type="GO" id="GO:0003700">
    <property type="term" value="F:DNA-binding transcription factor activity"/>
    <property type="evidence" value="ECO:0007669"/>
    <property type="project" value="InterPro"/>
</dbReference>
<dbReference type="SMART" id="SM00345">
    <property type="entry name" value="HTH_GNTR"/>
    <property type="match status" value="1"/>
</dbReference>
<dbReference type="PANTHER" id="PTHR43537:SF44">
    <property type="entry name" value="GNTR FAMILY REGULATORY PROTEIN"/>
    <property type="match status" value="1"/>
</dbReference>
<dbReference type="EMBL" id="OBML01000008">
    <property type="protein sequence ID" value="SOC15979.1"/>
    <property type="molecule type" value="Genomic_DNA"/>
</dbReference>
<dbReference type="RefSeq" id="WP_083206342.1">
    <property type="nucleotide sequence ID" value="NZ_MBQE01000004.1"/>
</dbReference>
<dbReference type="InterPro" id="IPR036388">
    <property type="entry name" value="WH-like_DNA-bd_sf"/>
</dbReference>
<evidence type="ECO:0000256" key="3">
    <source>
        <dbReference type="ARBA" id="ARBA00023163"/>
    </source>
</evidence>
<proteinExistence type="predicted"/>
<gene>
    <name evidence="5" type="ORF">SAMN05421512_108203</name>
</gene>
<dbReference type="STRING" id="538381.GCA_001696535_03049"/>
<dbReference type="InterPro" id="IPR008920">
    <property type="entry name" value="TF_FadR/GntR_C"/>
</dbReference>
<protein>
    <submittedName>
        <fullName evidence="5">Transcriptional regulator, GntR family</fullName>
    </submittedName>
</protein>
<dbReference type="SUPFAM" id="SSF48008">
    <property type="entry name" value="GntR ligand-binding domain-like"/>
    <property type="match status" value="1"/>
</dbReference>
<dbReference type="SMART" id="SM00895">
    <property type="entry name" value="FCD"/>
    <property type="match status" value="1"/>
</dbReference>
<dbReference type="Proteomes" id="UP000219331">
    <property type="component" value="Unassembled WGS sequence"/>
</dbReference>
<dbReference type="PROSITE" id="PS50949">
    <property type="entry name" value="HTH_GNTR"/>
    <property type="match status" value="1"/>
</dbReference>
<dbReference type="PRINTS" id="PR00035">
    <property type="entry name" value="HTHGNTR"/>
</dbReference>
<evidence type="ECO:0000313" key="6">
    <source>
        <dbReference type="Proteomes" id="UP000219331"/>
    </source>
</evidence>
<dbReference type="InterPro" id="IPR000524">
    <property type="entry name" value="Tscrpt_reg_HTH_GntR"/>
</dbReference>
<dbReference type="PANTHER" id="PTHR43537">
    <property type="entry name" value="TRANSCRIPTIONAL REGULATOR, GNTR FAMILY"/>
    <property type="match status" value="1"/>
</dbReference>
<evidence type="ECO:0000256" key="1">
    <source>
        <dbReference type="ARBA" id="ARBA00023015"/>
    </source>
</evidence>